<dbReference type="Proteomes" id="UP000663929">
    <property type="component" value="Chromosome"/>
</dbReference>
<dbReference type="InterPro" id="IPR050921">
    <property type="entry name" value="T4SS_GSP_E_ATPase"/>
</dbReference>
<dbReference type="KEGG" id="scor:J3U87_15225"/>
<dbReference type="PANTHER" id="PTHR30486">
    <property type="entry name" value="TWITCHING MOTILITY PROTEIN PILT"/>
    <property type="match status" value="1"/>
</dbReference>
<dbReference type="InterPro" id="IPR001482">
    <property type="entry name" value="T2SS/T4SS_dom"/>
</dbReference>
<evidence type="ECO:0000256" key="2">
    <source>
        <dbReference type="SAM" id="Coils"/>
    </source>
</evidence>
<evidence type="ECO:0000259" key="3">
    <source>
        <dbReference type="PROSITE" id="PS00662"/>
    </source>
</evidence>
<comment type="similarity">
    <text evidence="1">Belongs to the GSP E family.</text>
</comment>
<dbReference type="Gene3D" id="3.30.450.90">
    <property type="match status" value="1"/>
</dbReference>
<feature type="coiled-coil region" evidence="2">
    <location>
        <begin position="396"/>
        <end position="455"/>
    </location>
</feature>
<dbReference type="EMBL" id="CP071793">
    <property type="protein sequence ID" value="QTD53800.1"/>
    <property type="molecule type" value="Genomic_DNA"/>
</dbReference>
<dbReference type="InterPro" id="IPR006321">
    <property type="entry name" value="PilT/PilU"/>
</dbReference>
<dbReference type="AlphaFoldDB" id="A0A8A4TWD1"/>
<evidence type="ECO:0000313" key="4">
    <source>
        <dbReference type="EMBL" id="QTD53800.1"/>
    </source>
</evidence>
<organism evidence="4 5">
    <name type="scientific">Sulfidibacter corallicola</name>
    <dbReference type="NCBI Taxonomy" id="2818388"/>
    <lineage>
        <taxon>Bacteria</taxon>
        <taxon>Pseudomonadati</taxon>
        <taxon>Acidobacteriota</taxon>
        <taxon>Holophagae</taxon>
        <taxon>Acanthopleuribacterales</taxon>
        <taxon>Acanthopleuribacteraceae</taxon>
        <taxon>Sulfidibacter</taxon>
    </lineage>
</organism>
<sequence length="465" mass="53154">MIQLDDLLKEMVAKNASDLHLKPMRPPLFRRDGVLLASEHPPMRPEEIKQTLDGILQARHRRELEEKQAVDVGYSVKGVSRFRANIFIQRGTYGAVFRRIPIQIPSLEDWGLPDIIEEFTKLHQGLVLVTGPTGSGKSSTLAGMIRLINETRPVHILTIEDPIEFLFRDQMSAITQREIGMDTPTFQQALRNAMRQDPDVIMVGEMRDTATMETAITASETGHLVLSTLHTNSASQSIDRIMDAFPSSQQKQVRMQLSQVMQAIITLKLLPMKNDAGRIAAVELCRNSPVISKMIAENRIGEIDEEMAKSVNYYKMQTMNQSMIALVVNGKITVETAMASSPNREELDLALRKIFYKSQEGGPQMGESFSDFSKIEELMESKRLYTELQDKFQFEVESRETRVRELEAESQQAENRLQQAFQQLDRLLKEKESLVAEKEKMREFYEKKMASLRKQFQDRLSQGRK</sequence>
<dbReference type="Gene3D" id="3.40.50.300">
    <property type="entry name" value="P-loop containing nucleotide triphosphate hydrolases"/>
    <property type="match status" value="1"/>
</dbReference>
<dbReference type="GO" id="GO:0016887">
    <property type="term" value="F:ATP hydrolysis activity"/>
    <property type="evidence" value="ECO:0007669"/>
    <property type="project" value="InterPro"/>
</dbReference>
<dbReference type="RefSeq" id="WP_237383900.1">
    <property type="nucleotide sequence ID" value="NZ_CP071793.1"/>
</dbReference>
<keyword evidence="5" id="KW-1185">Reference proteome</keyword>
<dbReference type="NCBIfam" id="TIGR01420">
    <property type="entry name" value="pilT_fam"/>
    <property type="match status" value="1"/>
</dbReference>
<dbReference type="InterPro" id="IPR027417">
    <property type="entry name" value="P-loop_NTPase"/>
</dbReference>
<proteinExistence type="inferred from homology"/>
<name>A0A8A4TWD1_SULCO</name>
<gene>
    <name evidence="4" type="ORF">J3U87_15225</name>
</gene>
<dbReference type="PANTHER" id="PTHR30486:SF12">
    <property type="entry name" value="TYPE IV PILUS ATPASE PILU"/>
    <property type="match status" value="1"/>
</dbReference>
<dbReference type="GO" id="GO:0005524">
    <property type="term" value="F:ATP binding"/>
    <property type="evidence" value="ECO:0007669"/>
    <property type="project" value="InterPro"/>
</dbReference>
<evidence type="ECO:0000256" key="1">
    <source>
        <dbReference type="ARBA" id="ARBA00006611"/>
    </source>
</evidence>
<accession>A0A8A4TWD1</accession>
<reference evidence="4" key="1">
    <citation type="submission" date="2021-03" db="EMBL/GenBank/DDBJ databases">
        <title>Acanthopleuribacteraceae sp. M133.</title>
        <authorList>
            <person name="Wang G."/>
        </authorList>
    </citation>
    <scope>NUCLEOTIDE SEQUENCE</scope>
    <source>
        <strain evidence="4">M133</strain>
    </source>
</reference>
<feature type="domain" description="Bacterial type II secretion system protein E" evidence="3">
    <location>
        <begin position="194"/>
        <end position="208"/>
    </location>
</feature>
<dbReference type="PROSITE" id="PS00662">
    <property type="entry name" value="T2SP_E"/>
    <property type="match status" value="1"/>
</dbReference>
<keyword evidence="2" id="KW-0175">Coiled coil</keyword>
<dbReference type="CDD" id="cd01131">
    <property type="entry name" value="PilT"/>
    <property type="match status" value="1"/>
</dbReference>
<evidence type="ECO:0000313" key="5">
    <source>
        <dbReference type="Proteomes" id="UP000663929"/>
    </source>
</evidence>
<dbReference type="SUPFAM" id="SSF52540">
    <property type="entry name" value="P-loop containing nucleoside triphosphate hydrolases"/>
    <property type="match status" value="1"/>
</dbReference>
<dbReference type="Pfam" id="PF00437">
    <property type="entry name" value="T2SSE"/>
    <property type="match status" value="1"/>
</dbReference>
<protein>
    <submittedName>
        <fullName evidence="4">PilT/PilU family type 4a pilus ATPase</fullName>
    </submittedName>
</protein>